<dbReference type="AlphaFoldDB" id="A0A3N2QDH9"/>
<reference evidence="3 4" key="1">
    <citation type="submission" date="2018-09" db="EMBL/GenBank/DDBJ databases">
        <title>Comparative Genomics of Wolbachia-Cardinium Dual Endosymbiosis in a Plant-Parasitic Nematode.</title>
        <authorList>
            <person name="Brown A.M.V."/>
            <person name="Wasala S.K."/>
            <person name="Howe D.K."/>
            <person name="Peetz A.B."/>
            <person name="Zasada I.A."/>
            <person name="Denver D.R."/>
        </authorList>
    </citation>
    <scope>NUCLEOTIDE SEQUENCE [LARGE SCALE GENOMIC DNA]</scope>
    <source>
        <strain evidence="3 4">Pp_1</strain>
    </source>
</reference>
<feature type="coiled-coil region" evidence="1">
    <location>
        <begin position="114"/>
        <end position="190"/>
    </location>
</feature>
<keyword evidence="4" id="KW-1185">Reference proteome</keyword>
<protein>
    <submittedName>
        <fullName evidence="3">Uncharacterized protein</fullName>
    </submittedName>
</protein>
<accession>A0A3N2QDH9</accession>
<evidence type="ECO:0000313" key="4">
    <source>
        <dbReference type="Proteomes" id="UP000270927"/>
    </source>
</evidence>
<comment type="caution">
    <text evidence="3">The sequence shown here is derived from an EMBL/GenBank/DDBJ whole genome shotgun (WGS) entry which is preliminary data.</text>
</comment>
<evidence type="ECO:0000256" key="1">
    <source>
        <dbReference type="SAM" id="Coils"/>
    </source>
</evidence>
<dbReference type="PROSITE" id="PS51257">
    <property type="entry name" value="PROKAR_LIPOPROTEIN"/>
    <property type="match status" value="1"/>
</dbReference>
<sequence length="327" mass="37013">MKHNLKKVWDTPIYYFAVFIAIGCNKVGSTLGMNTGTGTESLNNTIKTESAPNEEEEDEEIFAIKERLRLLLCNNPNNPNNPTDTDEAIIDLQNRSVKVQQHQINQFNATCSKAKKIINEIEIIKQEIQVLKAKHMHTSEERGKNSEQLKKLKLDMNSLVEELKNQQSALEQLEKNKVEIEAEQSTYDEQIKSKTLQLESLKAEEGAPLLKRRCLTNTFSVPHSVPNTALHVAPPAQQVNNVPYWDPTTTATGIQANASQHNFMHIPQFPPRIFWSPPAATSTQADFRQYSNWNMYGRESFPSTSQSSNRYSMQPRGKGGYPATPKK</sequence>
<proteinExistence type="predicted"/>
<feature type="compositionally biased region" description="Polar residues" evidence="2">
    <location>
        <begin position="301"/>
        <end position="312"/>
    </location>
</feature>
<feature type="region of interest" description="Disordered" evidence="2">
    <location>
        <begin position="298"/>
        <end position="327"/>
    </location>
</feature>
<name>A0A3N2QDH9_9BACT</name>
<dbReference type="Proteomes" id="UP000270927">
    <property type="component" value="Unassembled WGS sequence"/>
</dbReference>
<evidence type="ECO:0000313" key="3">
    <source>
        <dbReference type="EMBL" id="ROT47856.1"/>
    </source>
</evidence>
<dbReference type="EMBL" id="RARA01000004">
    <property type="protein sequence ID" value="ROT47856.1"/>
    <property type="molecule type" value="Genomic_DNA"/>
</dbReference>
<gene>
    <name evidence="3" type="ORF">EDM02_00055</name>
</gene>
<keyword evidence="1" id="KW-0175">Coiled coil</keyword>
<dbReference type="RefSeq" id="WP_123662083.1">
    <property type="nucleotide sequence ID" value="NZ_RARA01000004.1"/>
</dbReference>
<evidence type="ECO:0000256" key="2">
    <source>
        <dbReference type="SAM" id="MobiDB-lite"/>
    </source>
</evidence>
<organism evidence="3 4">
    <name type="scientific">Candidatus Cardinium hertigii</name>
    <dbReference type="NCBI Taxonomy" id="247481"/>
    <lineage>
        <taxon>Bacteria</taxon>
        <taxon>Pseudomonadati</taxon>
        <taxon>Bacteroidota</taxon>
        <taxon>Cytophagia</taxon>
        <taxon>Cytophagales</taxon>
        <taxon>Amoebophilaceae</taxon>
        <taxon>Candidatus Cardinium</taxon>
    </lineage>
</organism>